<name>A0ABS8A699_9FLAO</name>
<dbReference type="RefSeq" id="WP_225690822.1">
    <property type="nucleotide sequence ID" value="NZ_JAERSE020000007.1"/>
</dbReference>
<protein>
    <recommendedName>
        <fullName evidence="3">S9 family peptidase</fullName>
    </recommendedName>
</protein>
<evidence type="ECO:0008006" key="3">
    <source>
        <dbReference type="Google" id="ProtNLM"/>
    </source>
</evidence>
<comment type="caution">
    <text evidence="1">The sequence shown here is derived from an EMBL/GenBank/DDBJ whole genome shotgun (WGS) entry which is preliminary data.</text>
</comment>
<keyword evidence="2" id="KW-1185">Reference proteome</keyword>
<sequence length="199" mass="24042">MKKYLSLYFILFTILSFSQDSKLKEYCYKAPRYYECINLLKDGSFKYYRKTEFLKEEIYGNWQVKNDSLLVLDSNPQRSRLIVNEIYKKGKKITFNVRDSEQRLINYHLYIIRNKKDTIAYKDQFDKTIVTNKEKGMSFYIVNTAGLHSPEYKFKSNKANYFNVTFEQKRIFENEQWKFKGNKIVPLNLDGKYSNYELK</sequence>
<gene>
    <name evidence="1" type="ORF">JI747_020255</name>
</gene>
<proteinExistence type="predicted"/>
<dbReference type="EMBL" id="JAERSE020000007">
    <property type="protein sequence ID" value="MCA6069499.1"/>
    <property type="molecule type" value="Genomic_DNA"/>
</dbReference>
<evidence type="ECO:0000313" key="2">
    <source>
        <dbReference type="Proteomes" id="UP000618240"/>
    </source>
</evidence>
<organism evidence="1 2">
    <name type="scientific">Chryseobacterium tagetis</name>
    <dbReference type="NCBI Taxonomy" id="2801334"/>
    <lineage>
        <taxon>Bacteria</taxon>
        <taxon>Pseudomonadati</taxon>
        <taxon>Bacteroidota</taxon>
        <taxon>Flavobacteriia</taxon>
        <taxon>Flavobacteriales</taxon>
        <taxon>Weeksellaceae</taxon>
        <taxon>Chryseobacterium group</taxon>
        <taxon>Chryseobacterium</taxon>
    </lineage>
</organism>
<accession>A0ABS8A699</accession>
<reference evidence="1 2" key="1">
    <citation type="submission" date="2021-09" db="EMBL/GenBank/DDBJ databases">
        <title>Genome sequencing and assembly of Chryseobacterium sp. RG1.</title>
        <authorList>
            <person name="Chhetri G."/>
        </authorList>
    </citation>
    <scope>NUCLEOTIDE SEQUENCE [LARGE SCALE GENOMIC DNA]</scope>
    <source>
        <strain evidence="1 2">RG1</strain>
    </source>
</reference>
<evidence type="ECO:0000313" key="1">
    <source>
        <dbReference type="EMBL" id="MCA6069499.1"/>
    </source>
</evidence>
<dbReference type="Proteomes" id="UP000618240">
    <property type="component" value="Unassembled WGS sequence"/>
</dbReference>